<dbReference type="PRINTS" id="PR00722">
    <property type="entry name" value="CHYMOTRYPSIN"/>
</dbReference>
<accession>A0A7F5R707</accession>
<dbReference type="GeneID" id="108733278"/>
<dbReference type="InterPro" id="IPR009003">
    <property type="entry name" value="Peptidase_S1_PA"/>
</dbReference>
<evidence type="ECO:0000256" key="2">
    <source>
        <dbReference type="ARBA" id="ARBA00022525"/>
    </source>
</evidence>
<feature type="chain" id="PRO_5028985391" evidence="7">
    <location>
        <begin position="19"/>
        <end position="328"/>
    </location>
</feature>
<evidence type="ECO:0000256" key="6">
    <source>
        <dbReference type="ARBA" id="ARBA00024195"/>
    </source>
</evidence>
<evidence type="ECO:0000313" key="10">
    <source>
        <dbReference type="RefSeq" id="XP_025831756.1"/>
    </source>
</evidence>
<keyword evidence="2" id="KW-0964">Secreted</keyword>
<evidence type="ECO:0000259" key="8">
    <source>
        <dbReference type="PROSITE" id="PS50240"/>
    </source>
</evidence>
<keyword evidence="3 7" id="KW-0732">Signal</keyword>
<feature type="domain" description="Peptidase S1" evidence="8">
    <location>
        <begin position="93"/>
        <end position="317"/>
    </location>
</feature>
<evidence type="ECO:0000256" key="4">
    <source>
        <dbReference type="ARBA" id="ARBA00023157"/>
    </source>
</evidence>
<dbReference type="InterPro" id="IPR043504">
    <property type="entry name" value="Peptidase_S1_PA_chymotrypsin"/>
</dbReference>
<dbReference type="SMART" id="SM00020">
    <property type="entry name" value="Tryp_SPc"/>
    <property type="match status" value="1"/>
</dbReference>
<dbReference type="GO" id="GO:0006508">
    <property type="term" value="P:proteolysis"/>
    <property type="evidence" value="ECO:0007669"/>
    <property type="project" value="InterPro"/>
</dbReference>
<dbReference type="AlphaFoldDB" id="A0A7F5R707"/>
<evidence type="ECO:0000256" key="7">
    <source>
        <dbReference type="SAM" id="SignalP"/>
    </source>
</evidence>
<dbReference type="Proteomes" id="UP000192223">
    <property type="component" value="Unplaced"/>
</dbReference>
<organism evidence="9 10">
    <name type="scientific">Agrilus planipennis</name>
    <name type="common">Emerald ash borer</name>
    <name type="synonym">Agrilus marcopoli</name>
    <dbReference type="NCBI Taxonomy" id="224129"/>
    <lineage>
        <taxon>Eukaryota</taxon>
        <taxon>Metazoa</taxon>
        <taxon>Ecdysozoa</taxon>
        <taxon>Arthropoda</taxon>
        <taxon>Hexapoda</taxon>
        <taxon>Insecta</taxon>
        <taxon>Pterygota</taxon>
        <taxon>Neoptera</taxon>
        <taxon>Endopterygota</taxon>
        <taxon>Coleoptera</taxon>
        <taxon>Polyphaga</taxon>
        <taxon>Elateriformia</taxon>
        <taxon>Buprestoidea</taxon>
        <taxon>Buprestidae</taxon>
        <taxon>Agrilinae</taxon>
        <taxon>Agrilus</taxon>
    </lineage>
</organism>
<comment type="similarity">
    <text evidence="6">Belongs to the peptidase S1 family. CLIP subfamily.</text>
</comment>
<dbReference type="CDD" id="cd00190">
    <property type="entry name" value="Tryp_SPc"/>
    <property type="match status" value="1"/>
</dbReference>
<dbReference type="PROSITE" id="PS50240">
    <property type="entry name" value="TRYPSIN_DOM"/>
    <property type="match status" value="1"/>
</dbReference>
<dbReference type="FunFam" id="2.40.10.10:FF:000068">
    <property type="entry name" value="transmembrane protease serine 2"/>
    <property type="match status" value="1"/>
</dbReference>
<dbReference type="KEGG" id="apln:108733278"/>
<sequence>MIFRVCIFLYLFPFLVLTSVIDYKSNCTCVPYYQCSEETGGVITNGAGLFDTRLFRNAHCTGYFDVCCNTTLTIDNDPPEKEEKPRGCGYHVPGVFPWSVILRIQKDSTKPFQHKCGASLIHSQVAITAAHCTDDVTARYEVKIGKQATVVTKIIRHPKFNINTLQNDVALLVLKNPLKISEEVSLICIPPPRFSIEHNQCITSSWNNTDDSKVDPVPRLIKLPVISKKNCENTLRATRLGTFFQLHKTFVCAGGEAEKDTCNGDGGNPLICPISGERGRYHQVGIVSWGIGCGEFNMPGVYVRLSIFRDWIDKVMLKNGFDINGYRY</sequence>
<reference evidence="10" key="1">
    <citation type="submission" date="2025-08" db="UniProtKB">
        <authorList>
            <consortium name="RefSeq"/>
        </authorList>
    </citation>
    <scope>IDENTIFICATION</scope>
    <source>
        <tissue evidence="10">Entire body</tissue>
    </source>
</reference>
<evidence type="ECO:0000256" key="5">
    <source>
        <dbReference type="ARBA" id="ARBA00023180"/>
    </source>
</evidence>
<evidence type="ECO:0000313" key="9">
    <source>
        <dbReference type="Proteomes" id="UP000192223"/>
    </source>
</evidence>
<dbReference type="PROSITE" id="PS00134">
    <property type="entry name" value="TRYPSIN_HIS"/>
    <property type="match status" value="1"/>
</dbReference>
<dbReference type="Gene3D" id="2.40.10.10">
    <property type="entry name" value="Trypsin-like serine proteases"/>
    <property type="match status" value="1"/>
</dbReference>
<dbReference type="PANTHER" id="PTHR24256">
    <property type="entry name" value="TRYPTASE-RELATED"/>
    <property type="match status" value="1"/>
</dbReference>
<keyword evidence="9" id="KW-1185">Reference proteome</keyword>
<comment type="subcellular location">
    <subcellularLocation>
        <location evidence="1">Secreted</location>
    </subcellularLocation>
</comment>
<dbReference type="OrthoDB" id="6261922at2759"/>
<dbReference type="InParanoid" id="A0A7F5R707"/>
<dbReference type="InterPro" id="IPR018114">
    <property type="entry name" value="TRYPSIN_HIS"/>
</dbReference>
<dbReference type="InterPro" id="IPR041515">
    <property type="entry name" value="PPAF-2-like_Clip"/>
</dbReference>
<dbReference type="InterPro" id="IPR001254">
    <property type="entry name" value="Trypsin_dom"/>
</dbReference>
<dbReference type="Pfam" id="PF18322">
    <property type="entry name" value="CLIP_1"/>
    <property type="match status" value="1"/>
</dbReference>
<dbReference type="InterPro" id="IPR051487">
    <property type="entry name" value="Ser/Thr_Proteases_Immune/Dev"/>
</dbReference>
<gene>
    <name evidence="10" type="primary">LOC108733278</name>
</gene>
<evidence type="ECO:0000256" key="3">
    <source>
        <dbReference type="ARBA" id="ARBA00022729"/>
    </source>
</evidence>
<dbReference type="RefSeq" id="XP_025831756.1">
    <property type="nucleotide sequence ID" value="XM_025975971.1"/>
</dbReference>
<dbReference type="FunFam" id="2.40.10.10:FF:000054">
    <property type="entry name" value="Complement C1r subcomponent"/>
    <property type="match status" value="1"/>
</dbReference>
<dbReference type="GO" id="GO:0005576">
    <property type="term" value="C:extracellular region"/>
    <property type="evidence" value="ECO:0007669"/>
    <property type="project" value="UniProtKB-SubCell"/>
</dbReference>
<proteinExistence type="inferred from homology"/>
<dbReference type="InterPro" id="IPR001314">
    <property type="entry name" value="Peptidase_S1A"/>
</dbReference>
<evidence type="ECO:0000256" key="1">
    <source>
        <dbReference type="ARBA" id="ARBA00004613"/>
    </source>
</evidence>
<keyword evidence="5" id="KW-0325">Glycoprotein</keyword>
<dbReference type="SUPFAM" id="SSF50494">
    <property type="entry name" value="Trypsin-like serine proteases"/>
    <property type="match status" value="1"/>
</dbReference>
<keyword evidence="4" id="KW-1015">Disulfide bond</keyword>
<name>A0A7F5R707_AGRPL</name>
<dbReference type="Pfam" id="PF00089">
    <property type="entry name" value="Trypsin"/>
    <property type="match status" value="1"/>
</dbReference>
<feature type="signal peptide" evidence="7">
    <location>
        <begin position="1"/>
        <end position="18"/>
    </location>
</feature>
<dbReference type="GO" id="GO:0004252">
    <property type="term" value="F:serine-type endopeptidase activity"/>
    <property type="evidence" value="ECO:0007669"/>
    <property type="project" value="InterPro"/>
</dbReference>
<protein>
    <submittedName>
        <fullName evidence="10">Phenoloxidase-activating factor 2-like</fullName>
    </submittedName>
</protein>